<organism evidence="2 4">
    <name type="scientific">Oceanimonas baumannii</name>
    <dbReference type="NCBI Taxonomy" id="129578"/>
    <lineage>
        <taxon>Bacteria</taxon>
        <taxon>Pseudomonadati</taxon>
        <taxon>Pseudomonadota</taxon>
        <taxon>Gammaproteobacteria</taxon>
        <taxon>Aeromonadales</taxon>
        <taxon>Aeromonadaceae</taxon>
        <taxon>Oceanimonas</taxon>
    </lineage>
</organism>
<dbReference type="EMBL" id="NQJF01000004">
    <property type="protein sequence ID" value="OYD25159.1"/>
    <property type="molecule type" value="Genomic_DNA"/>
</dbReference>
<protein>
    <submittedName>
        <fullName evidence="2">Uncharacterized protein</fullName>
    </submittedName>
</protein>
<name>A0A235CL55_9GAMM</name>
<accession>A0A235CL55</accession>
<evidence type="ECO:0000313" key="4">
    <source>
        <dbReference type="Proteomes" id="UP000243640"/>
    </source>
</evidence>
<reference evidence="3 5" key="2">
    <citation type="submission" date="2019-03" db="EMBL/GenBank/DDBJ databases">
        <title>Genomic Encyclopedia of Archaeal and Bacterial Type Strains, Phase II (KMG-II): from individual species to whole genera.</title>
        <authorList>
            <person name="Goeker M."/>
        </authorList>
    </citation>
    <scope>NUCLEOTIDE SEQUENCE [LARGE SCALE GENOMIC DNA]</scope>
    <source>
        <strain evidence="3 5">DSM 15594</strain>
    </source>
</reference>
<dbReference type="OrthoDB" id="6169612at2"/>
<keyword evidence="1" id="KW-0472">Membrane</keyword>
<dbReference type="AlphaFoldDB" id="A0A235CL55"/>
<sequence>MSIAAIIVMVMSMIALWGVATTALVYSMRKEDYKLELVQKQNGFEPFSPVAQNDIENWLKNNPSSEHAEEMRALLAMQNQALQKHPEYFYDWSEHKK</sequence>
<keyword evidence="1" id="KW-1133">Transmembrane helix</keyword>
<keyword evidence="1" id="KW-0812">Transmembrane</keyword>
<reference evidence="2 4" key="1">
    <citation type="submission" date="2017-08" db="EMBL/GenBank/DDBJ databases">
        <title>Draft Genome Sequence of the Marine Bacterium Oceanimonas baumannii ATCC 700832.</title>
        <authorList>
            <person name="Mcclelland W.D."/>
            <person name="Brennan M.A."/>
            <person name="Trachtenberg A.M."/>
            <person name="Maclea K.S."/>
        </authorList>
    </citation>
    <scope>NUCLEOTIDE SEQUENCE [LARGE SCALE GENOMIC DNA]</scope>
    <source>
        <strain evidence="2 4">ATCC 700832</strain>
    </source>
</reference>
<dbReference type="Pfam" id="PF26069">
    <property type="entry name" value="DUF8026"/>
    <property type="match status" value="1"/>
</dbReference>
<evidence type="ECO:0000313" key="3">
    <source>
        <dbReference type="EMBL" id="TDW62555.1"/>
    </source>
</evidence>
<comment type="caution">
    <text evidence="2">The sequence shown here is derived from an EMBL/GenBank/DDBJ whole genome shotgun (WGS) entry which is preliminary data.</text>
</comment>
<evidence type="ECO:0000313" key="2">
    <source>
        <dbReference type="EMBL" id="OYD25159.1"/>
    </source>
</evidence>
<evidence type="ECO:0000256" key="1">
    <source>
        <dbReference type="SAM" id="Phobius"/>
    </source>
</evidence>
<dbReference type="RefSeq" id="WP_094277527.1">
    <property type="nucleotide sequence ID" value="NZ_JBLWZI010000020.1"/>
</dbReference>
<dbReference type="EMBL" id="SODO01000001">
    <property type="protein sequence ID" value="TDW62555.1"/>
    <property type="molecule type" value="Genomic_DNA"/>
</dbReference>
<feature type="transmembrane region" description="Helical" evidence="1">
    <location>
        <begin position="6"/>
        <end position="26"/>
    </location>
</feature>
<dbReference type="InterPro" id="IPR058339">
    <property type="entry name" value="DUF8026"/>
</dbReference>
<keyword evidence="5" id="KW-1185">Reference proteome</keyword>
<proteinExistence type="predicted"/>
<gene>
    <name evidence="2" type="ORF">B6S09_05600</name>
    <name evidence="3" type="ORF">LY04_00629</name>
</gene>
<evidence type="ECO:0000313" key="5">
    <source>
        <dbReference type="Proteomes" id="UP000295058"/>
    </source>
</evidence>
<dbReference type="Proteomes" id="UP000243640">
    <property type="component" value="Unassembled WGS sequence"/>
</dbReference>
<dbReference type="Proteomes" id="UP000295058">
    <property type="component" value="Unassembled WGS sequence"/>
</dbReference>